<dbReference type="Proteomes" id="UP001177260">
    <property type="component" value="Unassembled WGS sequence"/>
</dbReference>
<reference evidence="1 2" key="1">
    <citation type="journal article" date="2023" name="ACS Omega">
        <title>Identification of the Neoaspergillic Acid Biosynthesis Gene Cluster by Establishing an In Vitro CRISPR-Ribonucleoprotein Genetic System in Aspergillus melleus.</title>
        <authorList>
            <person name="Yuan B."/>
            <person name="Grau M.F."/>
            <person name="Murata R.M."/>
            <person name="Torok T."/>
            <person name="Venkateswaran K."/>
            <person name="Stajich J.E."/>
            <person name="Wang C.C.C."/>
        </authorList>
    </citation>
    <scope>NUCLEOTIDE SEQUENCE [LARGE SCALE GENOMIC DNA]</scope>
    <source>
        <strain evidence="1 2">IMV 1140</strain>
    </source>
</reference>
<proteinExistence type="predicted"/>
<dbReference type="EMBL" id="JAOPJF010000013">
    <property type="protein sequence ID" value="KAK1147196.1"/>
    <property type="molecule type" value="Genomic_DNA"/>
</dbReference>
<comment type="caution">
    <text evidence="1">The sequence shown here is derived from an EMBL/GenBank/DDBJ whole genome shotgun (WGS) entry which is preliminary data.</text>
</comment>
<sequence length="160" mass="18519">MESTTTGSLLMNSYDVFSIDFCCDEHSLSQWLDGIRPIHAAEWMIFHVRRLLACNLRLVCGPQYHKALAVSLIVSHDGESYDFIKQLSIEYIWDREQPPEISLGIITDLEFFTDYFFTFHPLLLVAVTLIKFRALQDLHSFPIIREVVGPKVLQELLDMI</sequence>
<accession>A0ACC3BAN6</accession>
<name>A0ACC3BAN6_9EURO</name>
<evidence type="ECO:0000313" key="1">
    <source>
        <dbReference type="EMBL" id="KAK1147196.1"/>
    </source>
</evidence>
<evidence type="ECO:0000313" key="2">
    <source>
        <dbReference type="Proteomes" id="UP001177260"/>
    </source>
</evidence>
<keyword evidence="2" id="KW-1185">Reference proteome</keyword>
<protein>
    <submittedName>
        <fullName evidence="1">Uncharacterized protein</fullName>
    </submittedName>
</protein>
<gene>
    <name evidence="1" type="ORF">N8T08_001935</name>
</gene>
<organism evidence="1 2">
    <name type="scientific">Aspergillus melleus</name>
    <dbReference type="NCBI Taxonomy" id="138277"/>
    <lineage>
        <taxon>Eukaryota</taxon>
        <taxon>Fungi</taxon>
        <taxon>Dikarya</taxon>
        <taxon>Ascomycota</taxon>
        <taxon>Pezizomycotina</taxon>
        <taxon>Eurotiomycetes</taxon>
        <taxon>Eurotiomycetidae</taxon>
        <taxon>Eurotiales</taxon>
        <taxon>Aspergillaceae</taxon>
        <taxon>Aspergillus</taxon>
        <taxon>Aspergillus subgen. Circumdati</taxon>
    </lineage>
</organism>